<evidence type="ECO:0000313" key="2">
    <source>
        <dbReference type="Proteomes" id="UP000078431"/>
    </source>
</evidence>
<gene>
    <name evidence="1" type="ORF">M993_00401</name>
</gene>
<accession>A0AA91ENP9</accession>
<protein>
    <submittedName>
        <fullName evidence="1">Uncharacterized protein</fullName>
    </submittedName>
</protein>
<organism evidence="1 2">
    <name type="scientific">Obesumbacterium proteus ATCC 12841</name>
    <dbReference type="NCBI Taxonomy" id="1354268"/>
    <lineage>
        <taxon>Bacteria</taxon>
        <taxon>Pseudomonadati</taxon>
        <taxon>Pseudomonadota</taxon>
        <taxon>Gammaproteobacteria</taxon>
        <taxon>Enterobacterales</taxon>
        <taxon>Hafniaceae</taxon>
        <taxon>Obesumbacterium</taxon>
    </lineage>
</organism>
<dbReference type="EMBL" id="LXEX01000005">
    <property type="protein sequence ID" value="OAT60927.1"/>
    <property type="molecule type" value="Genomic_DNA"/>
</dbReference>
<proteinExistence type="predicted"/>
<sequence length="45" mass="5226">MYRSITGTRSEANEMEELYRDLSVNDGEKVYLSDGMYLYPDGSIR</sequence>
<dbReference type="Proteomes" id="UP000078431">
    <property type="component" value="Unassembled WGS sequence"/>
</dbReference>
<evidence type="ECO:0000313" key="1">
    <source>
        <dbReference type="EMBL" id="OAT60927.1"/>
    </source>
</evidence>
<reference evidence="1 2" key="1">
    <citation type="submission" date="2016-04" db="EMBL/GenBank/DDBJ databases">
        <title>ATOL: Assembling a taxonomically balanced genome-scale reconstruction of the evolutionary history of the Enterobacteriaceae.</title>
        <authorList>
            <person name="Plunkett G.III."/>
            <person name="Neeno-Eckwall E.C."/>
            <person name="Glasner J.D."/>
            <person name="Perna N.T."/>
        </authorList>
    </citation>
    <scope>NUCLEOTIDE SEQUENCE [LARGE SCALE GENOMIC DNA]</scope>
    <source>
        <strain evidence="1 2">ATCC 12841</strain>
    </source>
</reference>
<keyword evidence="2" id="KW-1185">Reference proteome</keyword>
<name>A0AA91ENP9_9GAMM</name>
<dbReference type="AlphaFoldDB" id="A0AA91ENP9"/>
<comment type="caution">
    <text evidence="1">The sequence shown here is derived from an EMBL/GenBank/DDBJ whole genome shotgun (WGS) entry which is preliminary data.</text>
</comment>